<reference evidence="1" key="1">
    <citation type="submission" date="2021-07" db="EMBL/GenBank/DDBJ databases">
        <authorList>
            <person name="Catto M.A."/>
            <person name="Jacobson A."/>
            <person name="Kennedy G."/>
            <person name="Labadie P."/>
            <person name="Hunt B.G."/>
            <person name="Srinivasan R."/>
        </authorList>
    </citation>
    <scope>NUCLEOTIDE SEQUENCE</scope>
    <source>
        <strain evidence="1">PL_HMW_Pooled</strain>
        <tissue evidence="1">Head</tissue>
    </source>
</reference>
<accession>A0AAE1HQ80</accession>
<protein>
    <submittedName>
        <fullName evidence="1">Aconitate hydratase</fullName>
    </submittedName>
</protein>
<comment type="caution">
    <text evidence="1">The sequence shown here is derived from an EMBL/GenBank/DDBJ whole genome shotgun (WGS) entry which is preliminary data.</text>
</comment>
<proteinExistence type="predicted"/>
<evidence type="ECO:0000313" key="1">
    <source>
        <dbReference type="EMBL" id="KAK3925511.1"/>
    </source>
</evidence>
<dbReference type="Proteomes" id="UP001219518">
    <property type="component" value="Unassembled WGS sequence"/>
</dbReference>
<name>A0AAE1HQ80_9NEOP</name>
<dbReference type="EMBL" id="JAHWGI010001231">
    <property type="protein sequence ID" value="KAK3925511.1"/>
    <property type="molecule type" value="Genomic_DNA"/>
</dbReference>
<evidence type="ECO:0000313" key="2">
    <source>
        <dbReference type="Proteomes" id="UP001219518"/>
    </source>
</evidence>
<keyword evidence="2" id="KW-1185">Reference proteome</keyword>
<organism evidence="1 2">
    <name type="scientific">Frankliniella fusca</name>
    <dbReference type="NCBI Taxonomy" id="407009"/>
    <lineage>
        <taxon>Eukaryota</taxon>
        <taxon>Metazoa</taxon>
        <taxon>Ecdysozoa</taxon>
        <taxon>Arthropoda</taxon>
        <taxon>Hexapoda</taxon>
        <taxon>Insecta</taxon>
        <taxon>Pterygota</taxon>
        <taxon>Neoptera</taxon>
        <taxon>Paraneoptera</taxon>
        <taxon>Thysanoptera</taxon>
        <taxon>Terebrantia</taxon>
        <taxon>Thripoidea</taxon>
        <taxon>Thripidae</taxon>
        <taxon>Frankliniella</taxon>
    </lineage>
</organism>
<dbReference type="AlphaFoldDB" id="A0AAE1HQ80"/>
<reference evidence="1" key="2">
    <citation type="journal article" date="2023" name="BMC Genomics">
        <title>Pest status, molecular evolution, and epigenetic factors derived from the genome assembly of Frankliniella fusca, a thysanopteran phytovirus vector.</title>
        <authorList>
            <person name="Catto M.A."/>
            <person name="Labadie P.E."/>
            <person name="Jacobson A.L."/>
            <person name="Kennedy G.G."/>
            <person name="Srinivasan R."/>
            <person name="Hunt B.G."/>
        </authorList>
    </citation>
    <scope>NUCLEOTIDE SEQUENCE</scope>
    <source>
        <strain evidence="1">PL_HMW_Pooled</strain>
    </source>
</reference>
<gene>
    <name evidence="1" type="ORF">KUF71_013760</name>
</gene>
<sequence>MFCLVQPQLGFYVLITVCYLHIKQRHTPAEGAFGSVRSSQQFFARSALSQSIGVNLVSQVSHMFCLVQPQLDSYSKVPWLVPLLVLDPKIHESIFSLSPKVHKKKLSCSLNS</sequence>